<dbReference type="SUPFAM" id="SSF57850">
    <property type="entry name" value="RING/U-box"/>
    <property type="match status" value="1"/>
</dbReference>
<protein>
    <submittedName>
        <fullName evidence="16">RING-H2 finger protein ATL74-like isoform X1</fullName>
    </submittedName>
</protein>
<dbReference type="GO" id="GO:0016740">
    <property type="term" value="F:transferase activity"/>
    <property type="evidence" value="ECO:0007669"/>
    <property type="project" value="UniProtKB-KW"/>
</dbReference>
<dbReference type="GO" id="GO:0016020">
    <property type="term" value="C:membrane"/>
    <property type="evidence" value="ECO:0007669"/>
    <property type="project" value="UniProtKB-SubCell"/>
</dbReference>
<dbReference type="PANTHER" id="PTHR45768">
    <property type="entry name" value="E3 UBIQUITIN-PROTEIN LIGASE RNF13-LIKE"/>
    <property type="match status" value="1"/>
</dbReference>
<keyword evidence="6 12" id="KW-0863">Zinc-finger</keyword>
<keyword evidence="7" id="KW-0833">Ubl conjugation pathway</keyword>
<reference evidence="15" key="1">
    <citation type="journal article" date="2019" name="Nat. Commun.">
        <title>Genome-wide association mapping of date palm fruit traits.</title>
        <authorList>
            <person name="Hazzouri K.M."/>
            <person name="Gros-Balthazard M."/>
            <person name="Flowers J.M."/>
            <person name="Copetti D."/>
            <person name="Lemansour A."/>
            <person name="Lebrun M."/>
            <person name="Masmoudi K."/>
            <person name="Ferrand S."/>
            <person name="Dhar M.I."/>
            <person name="Fresquez Z.A."/>
            <person name="Rosas U."/>
            <person name="Zhang J."/>
            <person name="Talag J."/>
            <person name="Lee S."/>
            <person name="Kudrna D."/>
            <person name="Powell R.F."/>
            <person name="Leitch I.J."/>
            <person name="Krueger R.R."/>
            <person name="Wing R.A."/>
            <person name="Amiri K.M.A."/>
            <person name="Purugganan M.D."/>
        </authorList>
    </citation>
    <scope>NUCLEOTIDE SEQUENCE [LARGE SCALE GENOMIC DNA]</scope>
    <source>
        <strain evidence="15">cv. Khalas</strain>
    </source>
</reference>
<evidence type="ECO:0000313" key="16">
    <source>
        <dbReference type="RefSeq" id="XP_038985122.1"/>
    </source>
</evidence>
<keyword evidence="4 13" id="KW-0812">Transmembrane</keyword>
<comment type="similarity">
    <text evidence="11">Belongs to the RING-type zinc finger family. ATL subfamily.</text>
</comment>
<evidence type="ECO:0000256" key="1">
    <source>
        <dbReference type="ARBA" id="ARBA00004167"/>
    </source>
</evidence>
<name>A0A8B9AH48_PHODC</name>
<dbReference type="OrthoDB" id="8062037at2759"/>
<feature type="domain" description="RING-type" evidence="14">
    <location>
        <begin position="87"/>
        <end position="129"/>
    </location>
</feature>
<dbReference type="PANTHER" id="PTHR45768:SF61">
    <property type="entry name" value="RING-H2 FINGER PROTEIN ATL18"/>
    <property type="match status" value="1"/>
</dbReference>
<evidence type="ECO:0000256" key="5">
    <source>
        <dbReference type="ARBA" id="ARBA00022723"/>
    </source>
</evidence>
<keyword evidence="3" id="KW-0808">Transferase</keyword>
<dbReference type="RefSeq" id="XP_038985122.1">
    <property type="nucleotide sequence ID" value="XM_039129194.1"/>
</dbReference>
<dbReference type="GO" id="GO:0008270">
    <property type="term" value="F:zinc ion binding"/>
    <property type="evidence" value="ECO:0007669"/>
    <property type="project" value="UniProtKB-KW"/>
</dbReference>
<feature type="transmembrane region" description="Helical" evidence="13">
    <location>
        <begin position="12"/>
        <end position="34"/>
    </location>
</feature>
<keyword evidence="5" id="KW-0479">Metal-binding</keyword>
<dbReference type="AlphaFoldDB" id="A0A8B9AH48"/>
<evidence type="ECO:0000256" key="10">
    <source>
        <dbReference type="ARBA" id="ARBA00023136"/>
    </source>
</evidence>
<comment type="pathway">
    <text evidence="2">Protein modification; protein ubiquitination.</text>
</comment>
<dbReference type="Gene3D" id="3.30.40.10">
    <property type="entry name" value="Zinc/RING finger domain, C3HC4 (zinc finger)"/>
    <property type="match status" value="1"/>
</dbReference>
<dbReference type="InterPro" id="IPR013083">
    <property type="entry name" value="Znf_RING/FYVE/PHD"/>
</dbReference>
<evidence type="ECO:0000256" key="2">
    <source>
        <dbReference type="ARBA" id="ARBA00004906"/>
    </source>
</evidence>
<accession>A0A8B9AH48</accession>
<reference evidence="16" key="2">
    <citation type="submission" date="2025-08" db="UniProtKB">
        <authorList>
            <consortium name="RefSeq"/>
        </authorList>
    </citation>
    <scope>IDENTIFICATION</scope>
    <source>
        <tissue evidence="16">Young leaves</tissue>
    </source>
</reference>
<evidence type="ECO:0000256" key="8">
    <source>
        <dbReference type="ARBA" id="ARBA00022833"/>
    </source>
</evidence>
<evidence type="ECO:0000256" key="13">
    <source>
        <dbReference type="SAM" id="Phobius"/>
    </source>
</evidence>
<keyword evidence="8" id="KW-0862">Zinc</keyword>
<evidence type="ECO:0000256" key="12">
    <source>
        <dbReference type="PROSITE-ProRule" id="PRU00175"/>
    </source>
</evidence>
<sequence>MTNKLLAIATQIMVIAIVVSVVLLFVGVGILVLIHACIVGRAFRGLSAAARPDRSDAAGNGLSADDLEKLPCYDFEPGEKGCSPIECAVCLESFKMGDRCRLLPVCKHSFHAQCVDSWLLRSPICPMCRTSADRRKGCVDTREGAVAMVGISEMTWGARLGVSHHRRNNSRCFQAPFREEAVMFSNRSPFPQIIDGERLIPH</sequence>
<dbReference type="InterPro" id="IPR001841">
    <property type="entry name" value="Znf_RING"/>
</dbReference>
<evidence type="ECO:0000256" key="4">
    <source>
        <dbReference type="ARBA" id="ARBA00022692"/>
    </source>
</evidence>
<comment type="subcellular location">
    <subcellularLocation>
        <location evidence="1">Membrane</location>
        <topology evidence="1">Single-pass membrane protein</topology>
    </subcellularLocation>
</comment>
<dbReference type="Pfam" id="PF13639">
    <property type="entry name" value="zf-RING_2"/>
    <property type="match status" value="1"/>
</dbReference>
<dbReference type="SMART" id="SM00184">
    <property type="entry name" value="RING"/>
    <property type="match status" value="1"/>
</dbReference>
<evidence type="ECO:0000256" key="9">
    <source>
        <dbReference type="ARBA" id="ARBA00022989"/>
    </source>
</evidence>
<keyword evidence="15" id="KW-1185">Reference proteome</keyword>
<dbReference type="PROSITE" id="PS50089">
    <property type="entry name" value="ZF_RING_2"/>
    <property type="match status" value="1"/>
</dbReference>
<evidence type="ECO:0000256" key="6">
    <source>
        <dbReference type="ARBA" id="ARBA00022771"/>
    </source>
</evidence>
<evidence type="ECO:0000259" key="14">
    <source>
        <dbReference type="PROSITE" id="PS50089"/>
    </source>
</evidence>
<evidence type="ECO:0000256" key="7">
    <source>
        <dbReference type="ARBA" id="ARBA00022786"/>
    </source>
</evidence>
<evidence type="ECO:0000313" key="15">
    <source>
        <dbReference type="Proteomes" id="UP000228380"/>
    </source>
</evidence>
<keyword evidence="10 13" id="KW-0472">Membrane</keyword>
<evidence type="ECO:0000256" key="3">
    <source>
        <dbReference type="ARBA" id="ARBA00022679"/>
    </source>
</evidence>
<dbReference type="KEGG" id="pda:103701635"/>
<proteinExistence type="inferred from homology"/>
<keyword evidence="9 13" id="KW-1133">Transmembrane helix</keyword>
<dbReference type="Proteomes" id="UP000228380">
    <property type="component" value="Chromosome 1"/>
</dbReference>
<dbReference type="GeneID" id="103701635"/>
<gene>
    <name evidence="16" type="primary">LOC103701635</name>
</gene>
<evidence type="ECO:0000256" key="11">
    <source>
        <dbReference type="ARBA" id="ARBA00024209"/>
    </source>
</evidence>
<organism evidence="15 16">
    <name type="scientific">Phoenix dactylifera</name>
    <name type="common">Date palm</name>
    <dbReference type="NCBI Taxonomy" id="42345"/>
    <lineage>
        <taxon>Eukaryota</taxon>
        <taxon>Viridiplantae</taxon>
        <taxon>Streptophyta</taxon>
        <taxon>Embryophyta</taxon>
        <taxon>Tracheophyta</taxon>
        <taxon>Spermatophyta</taxon>
        <taxon>Magnoliopsida</taxon>
        <taxon>Liliopsida</taxon>
        <taxon>Arecaceae</taxon>
        <taxon>Coryphoideae</taxon>
        <taxon>Phoeniceae</taxon>
        <taxon>Phoenix</taxon>
    </lineage>
</organism>